<organism evidence="1">
    <name type="scientific">hydrothermal vent metagenome</name>
    <dbReference type="NCBI Taxonomy" id="652676"/>
    <lineage>
        <taxon>unclassified sequences</taxon>
        <taxon>metagenomes</taxon>
        <taxon>ecological metagenomes</taxon>
    </lineage>
</organism>
<sequence length="267" mass="29993">MSKNTKTQRIVLLIYLLLISSINLFGQNQFDTLFIREVGLGVHHIYIEENNVPWTLNVLKIDLKSDNLKIESVMGTDKIPTLERTSSMSARYNKDSHFVVGAINADFFNYNGRPVGMQIREGEVITPPDNWSTIGFDSTYQPFIERLSLYSEVLTKNVNRSIDGINNIRDTDQLVLYNSYYGNTTKTNIYGSEVTIQPLNKWLANDETKCVVTNKISGQGDSNIPKGEAVLSGHGTAKTFIDNNIQVGDTVIVYHHVINGLDKITTL</sequence>
<proteinExistence type="predicted"/>
<accession>A0A3B1CFF5</accession>
<gene>
    <name evidence="1" type="ORF">MNBD_IGNAVI01-1330</name>
</gene>
<evidence type="ECO:0000313" key="1">
    <source>
        <dbReference type="EMBL" id="VAX28939.1"/>
    </source>
</evidence>
<reference evidence="1" key="1">
    <citation type="submission" date="2018-06" db="EMBL/GenBank/DDBJ databases">
        <authorList>
            <person name="Zhirakovskaya E."/>
        </authorList>
    </citation>
    <scope>NUCLEOTIDE SEQUENCE</scope>
</reference>
<dbReference type="AlphaFoldDB" id="A0A3B1CFF5"/>
<protein>
    <recommendedName>
        <fullName evidence="2">Phosphodiester glycosidase domain-containing protein</fullName>
    </recommendedName>
</protein>
<evidence type="ECO:0008006" key="2">
    <source>
        <dbReference type="Google" id="ProtNLM"/>
    </source>
</evidence>
<feature type="non-terminal residue" evidence="1">
    <location>
        <position position="267"/>
    </location>
</feature>
<name>A0A3B1CFF5_9ZZZZ</name>
<dbReference type="EMBL" id="UOGD01000433">
    <property type="protein sequence ID" value="VAX28939.1"/>
    <property type="molecule type" value="Genomic_DNA"/>
</dbReference>